<dbReference type="Proteomes" id="UP001060085">
    <property type="component" value="Linkage Group LG02"/>
</dbReference>
<evidence type="ECO:0000313" key="1">
    <source>
        <dbReference type="EMBL" id="KAI5679191.1"/>
    </source>
</evidence>
<reference evidence="2" key="1">
    <citation type="journal article" date="2023" name="Nat. Plants">
        <title>Single-cell RNA sequencing provides a high-resolution roadmap for understanding the multicellular compartmentation of specialized metabolism.</title>
        <authorList>
            <person name="Sun S."/>
            <person name="Shen X."/>
            <person name="Li Y."/>
            <person name="Li Y."/>
            <person name="Wang S."/>
            <person name="Li R."/>
            <person name="Zhang H."/>
            <person name="Shen G."/>
            <person name="Guo B."/>
            <person name="Wei J."/>
            <person name="Xu J."/>
            <person name="St-Pierre B."/>
            <person name="Chen S."/>
            <person name="Sun C."/>
        </authorList>
    </citation>
    <scope>NUCLEOTIDE SEQUENCE [LARGE SCALE GENOMIC DNA]</scope>
</reference>
<sequence length="2058" mass="226366">MGDQRPKLFGVVFDLNQSPLPSPRETVADDGDDDDAVVVVEPPRLSLPRRNQALPVAVTAGAGVGAGAGAGHGQGQSCREADGESMLCIDCRSESSSKGPRSGEGIKQWRCFKCLLKARGGDRAENSNGASGGGGRGGGGGIALLDINASPPEDMEVDDAAPADVARGNHGVKVQAGGYSSVSGCSVGLLSTFSSVMWPEKGSHVPVPSEISSRMDDLRSTHEGSDATHSAPGNIHGGATELYLEGLKEYIAERNGVLGDGWHVEFDFCNKRLKTIATFCAPDGSRFESLSDVARHLGLPTNPHPPQSANAENGTPLYQRRQESPLSARAGDSQQRPSMNRSPLKSSSSGVESLNSSQDGFPIQFEDFYLISVGVIDPRPSYRNPYQIWPVGYRSVWHDKITGSLFVFGILDGGDSGPNFVVQRYPCVTQTMPSGSIVLSKPICKDNAQKDDSTRFDTIDEESISIQMMLTESSPPHLDGNIGEFEFDSQREILPSSDSFSQRSGNFTISEQRYSIGEFSVEGKSPPSVWEKLCETFIHACFESYNKKGLLHLGCDHCEMYETQLETFDSLSKFSHLAGPRDTPRLISSSNELQFTCDLVTKWLRHDRFGLDAEFVQEIIEQLPGVSGCSGYTLLTDRKHHSMLETVGSGFLLAKRKCDRNLELGPDGYFGILRRATDHSKHSELRGPLPPGKPICSRLPADLISDALQVWEFLCRFSEVLGLQPFPFQELADDLINPRADSLNSWEALRTEIRDSGYASSGSSREAFRAGDSCHSSCICTGITLTDSHGSLLKVLVSELLSKVAAYVDPNFDAGESKLRRGRKKDAEHSAVLKKMKLEMMPINDLTWPEIARRYIVALLSVEGNLDSAEIACRESGKVFYCLRGDGGTLCGSLTGMAALEADALLLAEATRKIFGSLMTQNEAVSSVENETDTTVAPKTNDTNNSELPEWAQVLEPVRKLPTNVGARIRKCVNEALSRNPPEWARQKLEHSISREVYKGNASGPTKRAVVEVLANVTREKLQQKPEKKEKMRNVYTVSDLIMKQCRVVLRQAVSADKDRVFCNLLARTCLNPNDNDDEGILGHPAMVSRPLDFRTIDIRLAAGAYGGSHEAFLDDVREVWRNVHIAYGEDSNLIELAETLSQQFEVLYEKEVISFIQKTVGAASGTESQKERDEVLALVNDSSLPKAPWEEGICKVCGMDKDDVNVLLCDTCDSEYHTYCLNPPLGKVPDGNWYCPSCVTGNSLSEDAAYGTQVVNQCGKRRYQRKLIDETLEGLAQLANKMELKEYWEFTVEERILLLKFFSDEAMNSATIRDHIDQCASMCVDLHQRLRSLNSERKILKLKEESLAANVAKMKGNVHTGGGELASVLADESQLPVDNKVSSFSGGSVPMDGGPHTKDQVSILRSDVNLHPKLGDTSSSVSVQSSGQQMLGYGLSNTVSKNITVHASSFPGHQYSNQPNANSLLDYNAELSKLQQEISGLQESISTAESELLKVSLRKEFLGRDSYGRLYWVFGSYDASPWIVANGSLNPESEFGLDNHFPKSSSWMYYDTVAEIGELVKWLDDCDIRERDLKESILQWQSNKSLNSNYQRNDFLKGKPSSSVISSEQRVPNHNCRVLKGVRALEKKFGLGMDMGADYINKNLEHNHEMTYQGRMCRCVCLELIWPSRHHCFSCHQTFSASEELDQHGEKCRAAATGAAGSLKHDKTVMNQGIRICPGSSNIPQSVLNEKHDTQSNCVKPPEDPEFPFSFEEIMANFKVDYSIEEDIKGIGLFGTNGVVPFLPNSSPCFNDPALTLVPPSGNEVSMEDQTSVPKSQQKLSDDLAKTASVVNDKSSGIEKGKGKVSEVECMKSRVLCERGRLSSSKDKSSVSTARRSIIRESSLRPKVGYATEVLRLLKISMLDIDAALPEAALRASRSHLDRRCAWRTFVKCANTLYEMMLALIILEDTIRTDYLKNNWWYWSSPSAASNMPTLSALALRIFTLDSAILYEKSSTDDTAGTSIPVSQPDKEASSSAIPTTEMKSAEQPMQKVNDSDSGENSRPRTRMSRRKKTSSG</sequence>
<accession>A0ACC0C2R9</accession>
<protein>
    <submittedName>
        <fullName evidence="1">Uncharacterized protein</fullName>
    </submittedName>
</protein>
<keyword evidence="2" id="KW-1185">Reference proteome</keyword>
<gene>
    <name evidence="1" type="ORF">M9H77_10141</name>
</gene>
<comment type="caution">
    <text evidence="1">The sequence shown here is derived from an EMBL/GenBank/DDBJ whole genome shotgun (WGS) entry which is preliminary data.</text>
</comment>
<organism evidence="1 2">
    <name type="scientific">Catharanthus roseus</name>
    <name type="common">Madagascar periwinkle</name>
    <name type="synonym">Vinca rosea</name>
    <dbReference type="NCBI Taxonomy" id="4058"/>
    <lineage>
        <taxon>Eukaryota</taxon>
        <taxon>Viridiplantae</taxon>
        <taxon>Streptophyta</taxon>
        <taxon>Embryophyta</taxon>
        <taxon>Tracheophyta</taxon>
        <taxon>Spermatophyta</taxon>
        <taxon>Magnoliopsida</taxon>
        <taxon>eudicotyledons</taxon>
        <taxon>Gunneridae</taxon>
        <taxon>Pentapetalae</taxon>
        <taxon>asterids</taxon>
        <taxon>lamiids</taxon>
        <taxon>Gentianales</taxon>
        <taxon>Apocynaceae</taxon>
        <taxon>Rauvolfioideae</taxon>
        <taxon>Vinceae</taxon>
        <taxon>Catharanthinae</taxon>
        <taxon>Catharanthus</taxon>
    </lineage>
</organism>
<proteinExistence type="predicted"/>
<evidence type="ECO:0000313" key="2">
    <source>
        <dbReference type="Proteomes" id="UP001060085"/>
    </source>
</evidence>
<name>A0ACC0C2R9_CATRO</name>
<dbReference type="EMBL" id="CM044702">
    <property type="protein sequence ID" value="KAI5679191.1"/>
    <property type="molecule type" value="Genomic_DNA"/>
</dbReference>